<evidence type="ECO:0000313" key="1">
    <source>
        <dbReference type="EMBL" id="RDX51353.1"/>
    </source>
</evidence>
<protein>
    <submittedName>
        <fullName evidence="1">Uncharacterized protein</fullName>
    </submittedName>
</protein>
<organism evidence="1 2">
    <name type="scientific">Lentinus brumalis</name>
    <dbReference type="NCBI Taxonomy" id="2498619"/>
    <lineage>
        <taxon>Eukaryota</taxon>
        <taxon>Fungi</taxon>
        <taxon>Dikarya</taxon>
        <taxon>Basidiomycota</taxon>
        <taxon>Agaricomycotina</taxon>
        <taxon>Agaricomycetes</taxon>
        <taxon>Polyporales</taxon>
        <taxon>Polyporaceae</taxon>
        <taxon>Lentinus</taxon>
    </lineage>
</organism>
<dbReference type="Proteomes" id="UP000256964">
    <property type="component" value="Unassembled WGS sequence"/>
</dbReference>
<dbReference type="EMBL" id="KZ857395">
    <property type="protein sequence ID" value="RDX51353.1"/>
    <property type="molecule type" value="Genomic_DNA"/>
</dbReference>
<sequence length="82" mass="9547">MRPGYCMEWASSSTRMVWRPRRSVPRWRRATAQKCGTLSPVAARNLITSILDVTHGMQRRYSYTSGCRQGQFQWTSDRVFSS</sequence>
<accession>A0A371DFR5</accession>
<gene>
    <name evidence="1" type="ORF">OH76DRAFT_1401670</name>
</gene>
<proteinExistence type="predicted"/>
<keyword evidence="2" id="KW-1185">Reference proteome</keyword>
<name>A0A371DFR5_9APHY</name>
<evidence type="ECO:0000313" key="2">
    <source>
        <dbReference type="Proteomes" id="UP000256964"/>
    </source>
</evidence>
<dbReference type="AlphaFoldDB" id="A0A371DFR5"/>
<reference evidence="1 2" key="1">
    <citation type="journal article" date="2018" name="Biotechnol. Biofuels">
        <title>Integrative visual omics of the white-rot fungus Polyporus brumalis exposes the biotechnological potential of its oxidative enzymes for delignifying raw plant biomass.</title>
        <authorList>
            <person name="Miyauchi S."/>
            <person name="Rancon A."/>
            <person name="Drula E."/>
            <person name="Hage H."/>
            <person name="Chaduli D."/>
            <person name="Favel A."/>
            <person name="Grisel S."/>
            <person name="Henrissat B."/>
            <person name="Herpoel-Gimbert I."/>
            <person name="Ruiz-Duenas F.J."/>
            <person name="Chevret D."/>
            <person name="Hainaut M."/>
            <person name="Lin J."/>
            <person name="Wang M."/>
            <person name="Pangilinan J."/>
            <person name="Lipzen A."/>
            <person name="Lesage-Meessen L."/>
            <person name="Navarro D."/>
            <person name="Riley R."/>
            <person name="Grigoriev I.V."/>
            <person name="Zhou S."/>
            <person name="Raouche S."/>
            <person name="Rosso M.N."/>
        </authorList>
    </citation>
    <scope>NUCLEOTIDE SEQUENCE [LARGE SCALE GENOMIC DNA]</scope>
    <source>
        <strain evidence="1 2">BRFM 1820</strain>
    </source>
</reference>